<organism evidence="3 4">
    <name type="scientific">Mesotoga infera</name>
    <dbReference type="NCBI Taxonomy" id="1236046"/>
    <lineage>
        <taxon>Bacteria</taxon>
        <taxon>Thermotogati</taxon>
        <taxon>Thermotogota</taxon>
        <taxon>Thermotogae</taxon>
        <taxon>Kosmotogales</taxon>
        <taxon>Kosmotogaceae</taxon>
        <taxon>Mesotoga</taxon>
    </lineage>
</organism>
<dbReference type="PANTHER" id="PTHR46825:SF9">
    <property type="entry name" value="BETA-LACTAMASE-RELATED DOMAIN-CONTAINING PROTEIN"/>
    <property type="match status" value="1"/>
</dbReference>
<keyword evidence="1" id="KW-0472">Membrane</keyword>
<keyword evidence="1" id="KW-1133">Transmembrane helix</keyword>
<evidence type="ECO:0000313" key="3">
    <source>
        <dbReference type="EMBL" id="SSC13046.1"/>
    </source>
</evidence>
<dbReference type="PANTHER" id="PTHR46825">
    <property type="entry name" value="D-ALANYL-D-ALANINE-CARBOXYPEPTIDASE/ENDOPEPTIDASE AMPH"/>
    <property type="match status" value="1"/>
</dbReference>
<dbReference type="Pfam" id="PF00144">
    <property type="entry name" value="Beta-lactamase"/>
    <property type="match status" value="1"/>
</dbReference>
<name>A0A7Z7LFL8_9BACT</name>
<dbReference type="Proteomes" id="UP000250796">
    <property type="component" value="Chromosome MESINF"/>
</dbReference>
<feature type="transmembrane region" description="Helical" evidence="1">
    <location>
        <begin position="470"/>
        <end position="492"/>
    </location>
</feature>
<evidence type="ECO:0000259" key="2">
    <source>
        <dbReference type="Pfam" id="PF00144"/>
    </source>
</evidence>
<dbReference type="InterPro" id="IPR050491">
    <property type="entry name" value="AmpC-like"/>
</dbReference>
<keyword evidence="4" id="KW-1185">Reference proteome</keyword>
<keyword evidence="1" id="KW-0812">Transmembrane</keyword>
<accession>A0A7Z7LFL8</accession>
<reference evidence="3 4" key="1">
    <citation type="submission" date="2017-01" db="EMBL/GenBank/DDBJ databases">
        <authorList>
            <person name="Erauso G."/>
        </authorList>
    </citation>
    <scope>NUCLEOTIDE SEQUENCE [LARGE SCALE GENOMIC DNA]</scope>
    <source>
        <strain evidence="3">MESINF1</strain>
    </source>
</reference>
<sequence>MRKALLGLFVLLVIIASGMTFEQKGITEFFDITMNDILEKYDIPGAVLSFVSDGEVLYVQGYGYSNLESKTPMKADSLVRIGSVSKLFTWISLMQLYELGEIDLEANVNDYISGFKIPDTFPKPITIENLLTHTPGFEETSYNPIQFEEYTVQPLGESLKQIPERAFEPGKFAAYSNYGTALAGYIVQEVSGVEFSDYVDMNIIEKLRMNSTTVKQELEPDLRARMSTGYYYVDGRNESPTPFEKITIPPAGSITSSAGDMAKFIIANIQKGEFEGERILNEETAELMQSVHFRHDPRLNGMCYGFYEMSMNGLRLIGHGGDTGLFHSLLVFSPEDNWGLFVSFNSNGKGSARDALLNAFIDRFYPADRSIERKEVSYFDKIKLTGDYISNRRIFSDPFERLRSWMNPDITAEMSPNGDLIIQGIEYCFIDDDLATAKNEKSLVAFKTEGAKSYLFPNSAPMIAFEKIPWYMSQELVGSMIFVLLAGLFILLP</sequence>
<feature type="domain" description="Beta-lactamase-related" evidence="2">
    <location>
        <begin position="35"/>
        <end position="354"/>
    </location>
</feature>
<proteinExistence type="predicted"/>
<dbReference type="AlphaFoldDB" id="A0A7Z7LFL8"/>
<dbReference type="KEGG" id="minf:MESINF_1602"/>
<dbReference type="InterPro" id="IPR012338">
    <property type="entry name" value="Beta-lactam/transpept-like"/>
</dbReference>
<gene>
    <name evidence="3" type="ORF">MESINF_1602</name>
</gene>
<dbReference type="SUPFAM" id="SSF56601">
    <property type="entry name" value="beta-lactamase/transpeptidase-like"/>
    <property type="match status" value="1"/>
</dbReference>
<dbReference type="Gene3D" id="3.40.710.10">
    <property type="entry name" value="DD-peptidase/beta-lactamase superfamily"/>
    <property type="match status" value="1"/>
</dbReference>
<evidence type="ECO:0000256" key="1">
    <source>
        <dbReference type="SAM" id="Phobius"/>
    </source>
</evidence>
<dbReference type="InterPro" id="IPR001466">
    <property type="entry name" value="Beta-lactam-related"/>
</dbReference>
<dbReference type="EMBL" id="LS974202">
    <property type="protein sequence ID" value="SSC13046.1"/>
    <property type="molecule type" value="Genomic_DNA"/>
</dbReference>
<protein>
    <submittedName>
        <fullName evidence="3">Beta-lactamase</fullName>
    </submittedName>
</protein>
<evidence type="ECO:0000313" key="4">
    <source>
        <dbReference type="Proteomes" id="UP000250796"/>
    </source>
</evidence>
<dbReference type="RefSeq" id="WP_169699241.1">
    <property type="nucleotide sequence ID" value="NZ_LS974202.1"/>
</dbReference>